<keyword evidence="4" id="KW-1185">Reference proteome</keyword>
<feature type="compositionally biased region" description="Basic residues" evidence="1">
    <location>
        <begin position="193"/>
        <end position="207"/>
    </location>
</feature>
<sequence length="207" mass="22556">MAWHGLLLLACLLLPSTQAVQRVPHPSANQRPASQGEQRAAARRLVLPGLPPRGPPKGVRDEKPPASPPLLPALLHSCASDPSENGCLPWPACLPVPERARQAGRQAGSKQHAWPRQAEQLDLPRPRPLARPSPSSSSTSNSNSNSTLLPVARLELLYCRLPLDRPGTTTSPDPPVETLPPPSPASSSQQQPHQHHHHRRRRRRPGR</sequence>
<protein>
    <submittedName>
        <fullName evidence="3">Uncharacterized protein</fullName>
    </submittedName>
</protein>
<dbReference type="AlphaFoldDB" id="A0A5C3F6H0"/>
<accession>A0A5C3F6H0</accession>
<feature type="region of interest" description="Disordered" evidence="1">
    <location>
        <begin position="162"/>
        <end position="207"/>
    </location>
</feature>
<dbReference type="EMBL" id="OOIP01000017">
    <property type="protein sequence ID" value="SPO40124.1"/>
    <property type="molecule type" value="Genomic_DNA"/>
</dbReference>
<feature type="chain" id="PRO_5022949995" evidence="2">
    <location>
        <begin position="20"/>
        <end position="207"/>
    </location>
</feature>
<feature type="signal peptide" evidence="2">
    <location>
        <begin position="1"/>
        <end position="19"/>
    </location>
</feature>
<gene>
    <name evidence="3" type="ORF">PSFLO_05606</name>
</gene>
<evidence type="ECO:0000313" key="4">
    <source>
        <dbReference type="Proteomes" id="UP000323386"/>
    </source>
</evidence>
<keyword evidence="2" id="KW-0732">Signal</keyword>
<feature type="region of interest" description="Disordered" evidence="1">
    <location>
        <begin position="101"/>
        <end position="148"/>
    </location>
</feature>
<organism evidence="3 4">
    <name type="scientific">Pseudozyma flocculosa</name>
    <dbReference type="NCBI Taxonomy" id="84751"/>
    <lineage>
        <taxon>Eukaryota</taxon>
        <taxon>Fungi</taxon>
        <taxon>Dikarya</taxon>
        <taxon>Basidiomycota</taxon>
        <taxon>Ustilaginomycotina</taxon>
        <taxon>Ustilaginomycetes</taxon>
        <taxon>Ustilaginales</taxon>
        <taxon>Ustilaginaceae</taxon>
        <taxon>Pseudozyma</taxon>
    </lineage>
</organism>
<feature type="region of interest" description="Disordered" evidence="1">
    <location>
        <begin position="24"/>
        <end position="74"/>
    </location>
</feature>
<evidence type="ECO:0000256" key="1">
    <source>
        <dbReference type="SAM" id="MobiDB-lite"/>
    </source>
</evidence>
<feature type="compositionally biased region" description="Polar residues" evidence="1">
    <location>
        <begin position="27"/>
        <end position="37"/>
    </location>
</feature>
<feature type="compositionally biased region" description="Low complexity" evidence="1">
    <location>
        <begin position="132"/>
        <end position="148"/>
    </location>
</feature>
<dbReference type="Proteomes" id="UP000323386">
    <property type="component" value="Unassembled WGS sequence"/>
</dbReference>
<name>A0A5C3F6H0_9BASI</name>
<reference evidence="3 4" key="1">
    <citation type="submission" date="2018-03" db="EMBL/GenBank/DDBJ databases">
        <authorList>
            <person name="Guldener U."/>
        </authorList>
    </citation>
    <scope>NUCLEOTIDE SEQUENCE [LARGE SCALE GENOMIC DNA]</scope>
    <source>
        <strain evidence="3 4">DAOM196992</strain>
    </source>
</reference>
<proteinExistence type="predicted"/>
<evidence type="ECO:0000256" key="2">
    <source>
        <dbReference type="SAM" id="SignalP"/>
    </source>
</evidence>
<feature type="compositionally biased region" description="Pro residues" evidence="1">
    <location>
        <begin position="172"/>
        <end position="184"/>
    </location>
</feature>
<evidence type="ECO:0000313" key="3">
    <source>
        <dbReference type="EMBL" id="SPO40124.1"/>
    </source>
</evidence>